<evidence type="ECO:0000313" key="1">
    <source>
        <dbReference type="EMBL" id="MFM9327547.1"/>
    </source>
</evidence>
<organism evidence="1 2">
    <name type="scientific">Paenibacillus mesotrionivorans</name>
    <dbReference type="NCBI Taxonomy" id="3160968"/>
    <lineage>
        <taxon>Bacteria</taxon>
        <taxon>Bacillati</taxon>
        <taxon>Bacillota</taxon>
        <taxon>Bacilli</taxon>
        <taxon>Bacillales</taxon>
        <taxon>Paenibacillaceae</taxon>
        <taxon>Paenibacillus</taxon>
    </lineage>
</organism>
<name>A0ACC7NT80_9BACL</name>
<dbReference type="Proteomes" id="UP001631969">
    <property type="component" value="Unassembled WGS sequence"/>
</dbReference>
<evidence type="ECO:0000313" key="2">
    <source>
        <dbReference type="Proteomes" id="UP001631969"/>
    </source>
</evidence>
<sequence>MKLHEAIEVCRASGLEGVELIQFAQKLVGTWMNYSYSNSFDFPSRALERGKGYCWQQASILNRILVALGFQSRLVYAVRTVMPQRVHGGTLVAGHISGHVWCRVRYGDREGDVCPGNPENRFGKVHFVPVSAVRRWNGWVCFWAYWGSAWVNAVRRRRVSR</sequence>
<accession>A0ACC7NT80</accession>
<keyword evidence="2" id="KW-1185">Reference proteome</keyword>
<reference evidence="1" key="1">
    <citation type="submission" date="2024-12" db="EMBL/GenBank/DDBJ databases">
        <authorList>
            <person name="Wu N."/>
        </authorList>
    </citation>
    <scope>NUCLEOTIDE SEQUENCE</scope>
    <source>
        <strain evidence="1">P15</strain>
    </source>
</reference>
<dbReference type="EMBL" id="JBJURJ010000002">
    <property type="protein sequence ID" value="MFM9327547.1"/>
    <property type="molecule type" value="Genomic_DNA"/>
</dbReference>
<proteinExistence type="predicted"/>
<protein>
    <submittedName>
        <fullName evidence="1">Transglutaminase domain-containing protein</fullName>
    </submittedName>
</protein>
<gene>
    <name evidence="1" type="ORF">ACI1P1_04450</name>
</gene>
<comment type="caution">
    <text evidence="1">The sequence shown here is derived from an EMBL/GenBank/DDBJ whole genome shotgun (WGS) entry which is preliminary data.</text>
</comment>